<dbReference type="AlphaFoldDB" id="A0AAV7HTV1"/>
<keyword evidence="6 10" id="KW-0067">ATP-binding</keyword>
<evidence type="ECO:0000256" key="10">
    <source>
        <dbReference type="PIRSR" id="PIRSR630616-2"/>
    </source>
</evidence>
<dbReference type="InterPro" id="IPR008271">
    <property type="entry name" value="Ser/Thr_kinase_AS"/>
</dbReference>
<dbReference type="GO" id="GO:0006325">
    <property type="term" value="P:chromatin organization"/>
    <property type="evidence" value="ECO:0007669"/>
    <property type="project" value="UniProtKB-ARBA"/>
</dbReference>
<dbReference type="InterPro" id="IPR030616">
    <property type="entry name" value="Aur-like"/>
</dbReference>
<dbReference type="PROSITE" id="PS00107">
    <property type="entry name" value="PROTEIN_KINASE_ATP"/>
    <property type="match status" value="1"/>
</dbReference>
<proteinExistence type="inferred from homology"/>
<dbReference type="GO" id="GO:0030496">
    <property type="term" value="C:midbody"/>
    <property type="evidence" value="ECO:0007669"/>
    <property type="project" value="UniProtKB-SubCell"/>
</dbReference>
<feature type="binding site" evidence="10 12">
    <location>
        <position position="76"/>
    </location>
    <ligand>
        <name>ATP</name>
        <dbReference type="ChEBI" id="CHEBI:30616"/>
    </ligand>
</feature>
<sequence length="309" mass="35862">MSKTNNVMVMPKNVPTDFVSGVQEATNIMEEHVESHTNGYKWSLNDFDIGVPLGRGKFGRVYLAREKRTKYIVALKTLYKIELIQGRVEKQVLREIEIQSHLRHPNILQLLTYFSDEKKIYLVLEYAARGELYNYMKKQPGRRFNEPLSAKFIYQVADALEYCHKNNVIHRDLKPENLLLDFDGNVKLADFGWSVHAPTSKRNTMCGTLDYLPPEMINGQSYNIFVDNWCLGILCYEFLVGEPPFLSDNQHETYKKIRTADIIYPLHISPEARDLISKLVKKQSSERIPLSAVKKHLWVIKNKDKAKLI</sequence>
<dbReference type="PROSITE" id="PS00108">
    <property type="entry name" value="PROTEIN_KINASE_ST"/>
    <property type="match status" value="1"/>
</dbReference>
<organism evidence="16 17">
    <name type="scientific">Cotesia glomerata</name>
    <name type="common">Lepidopteran parasitic wasp</name>
    <name type="synonym">Apanteles glomeratus</name>
    <dbReference type="NCBI Taxonomy" id="32391"/>
    <lineage>
        <taxon>Eukaryota</taxon>
        <taxon>Metazoa</taxon>
        <taxon>Ecdysozoa</taxon>
        <taxon>Arthropoda</taxon>
        <taxon>Hexapoda</taxon>
        <taxon>Insecta</taxon>
        <taxon>Pterygota</taxon>
        <taxon>Neoptera</taxon>
        <taxon>Endopterygota</taxon>
        <taxon>Hymenoptera</taxon>
        <taxon>Apocrita</taxon>
        <taxon>Ichneumonoidea</taxon>
        <taxon>Braconidae</taxon>
        <taxon>Microgastrinae</taxon>
        <taxon>Cotesia</taxon>
    </lineage>
</organism>
<dbReference type="SUPFAM" id="SSF56112">
    <property type="entry name" value="Protein kinase-like (PK-like)"/>
    <property type="match status" value="1"/>
</dbReference>
<dbReference type="GO" id="GO:0000070">
    <property type="term" value="P:mitotic sister chromatid segregation"/>
    <property type="evidence" value="ECO:0007669"/>
    <property type="project" value="UniProtKB-ARBA"/>
</dbReference>
<gene>
    <name evidence="16" type="ORF">KQX54_001359</name>
</gene>
<keyword evidence="17" id="KW-1185">Reference proteome</keyword>
<comment type="subcellular location">
    <subcellularLocation>
        <location evidence="1">Midbody</location>
    </subcellularLocation>
</comment>
<dbReference type="Gene3D" id="1.10.510.10">
    <property type="entry name" value="Transferase(Phosphotransferase) domain 1"/>
    <property type="match status" value="1"/>
</dbReference>
<feature type="binding site" evidence="10">
    <location>
        <position position="190"/>
    </location>
    <ligand>
        <name>ATP</name>
        <dbReference type="ChEBI" id="CHEBI:30616"/>
    </ligand>
</feature>
<evidence type="ECO:0000256" key="1">
    <source>
        <dbReference type="ARBA" id="ARBA00004214"/>
    </source>
</evidence>
<evidence type="ECO:0000256" key="4">
    <source>
        <dbReference type="ARBA" id="ARBA00022741"/>
    </source>
</evidence>
<dbReference type="GO" id="GO:0032506">
    <property type="term" value="P:cytokinetic process"/>
    <property type="evidence" value="ECO:0007669"/>
    <property type="project" value="UniProtKB-ARBA"/>
</dbReference>
<evidence type="ECO:0000256" key="12">
    <source>
        <dbReference type="PROSITE-ProRule" id="PRU10141"/>
    </source>
</evidence>
<dbReference type="SMART" id="SM00220">
    <property type="entry name" value="S_TKc"/>
    <property type="match status" value="1"/>
</dbReference>
<evidence type="ECO:0000256" key="5">
    <source>
        <dbReference type="ARBA" id="ARBA00022777"/>
    </source>
</evidence>
<feature type="binding site" evidence="10">
    <location>
        <begin position="176"/>
        <end position="177"/>
    </location>
    <ligand>
        <name>ATP</name>
        <dbReference type="ChEBI" id="CHEBI:30616"/>
    </ligand>
</feature>
<feature type="binding site" evidence="10">
    <location>
        <position position="57"/>
    </location>
    <ligand>
        <name>ATP</name>
        <dbReference type="ChEBI" id="CHEBI:30616"/>
    </ligand>
</feature>
<dbReference type="EMBL" id="JAHXZJ010001867">
    <property type="protein sequence ID" value="KAH0548450.1"/>
    <property type="molecule type" value="Genomic_DNA"/>
</dbReference>
<keyword evidence="5 14" id="KW-0418">Kinase</keyword>
<name>A0AAV7HTV1_COTGL</name>
<evidence type="ECO:0000313" key="17">
    <source>
        <dbReference type="Proteomes" id="UP000826195"/>
    </source>
</evidence>
<dbReference type="GO" id="GO:0030261">
    <property type="term" value="P:chromosome condensation"/>
    <property type="evidence" value="ECO:0007669"/>
    <property type="project" value="UniProtKB-ARBA"/>
</dbReference>
<dbReference type="FunFam" id="1.10.510.10:FF:000235">
    <property type="entry name" value="Serine/threonine-protein kinase ark1"/>
    <property type="match status" value="1"/>
</dbReference>
<dbReference type="CDD" id="cd14007">
    <property type="entry name" value="STKc_Aurora"/>
    <property type="match status" value="1"/>
</dbReference>
<dbReference type="Proteomes" id="UP000826195">
    <property type="component" value="Unassembled WGS sequence"/>
</dbReference>
<comment type="similarity">
    <text evidence="14">Belongs to the protein kinase superfamily. Ser/Thr protein kinase family. Aurora subfamily.</text>
</comment>
<evidence type="ECO:0000256" key="8">
    <source>
        <dbReference type="ARBA" id="ARBA00048679"/>
    </source>
</evidence>
<dbReference type="GO" id="GO:0004674">
    <property type="term" value="F:protein serine/threonine kinase activity"/>
    <property type="evidence" value="ECO:0007669"/>
    <property type="project" value="UniProtKB-KW"/>
</dbReference>
<dbReference type="Pfam" id="PF00069">
    <property type="entry name" value="Pkinase"/>
    <property type="match status" value="1"/>
</dbReference>
<evidence type="ECO:0000256" key="7">
    <source>
        <dbReference type="ARBA" id="ARBA00047899"/>
    </source>
</evidence>
<keyword evidence="3 14" id="KW-0808">Transferase</keyword>
<dbReference type="FunFam" id="3.30.200.20:FF:000042">
    <property type="entry name" value="Aurora kinase A"/>
    <property type="match status" value="1"/>
</dbReference>
<evidence type="ECO:0000259" key="15">
    <source>
        <dbReference type="PROSITE" id="PS50011"/>
    </source>
</evidence>
<reference evidence="16 17" key="1">
    <citation type="journal article" date="2021" name="J. Hered.">
        <title>A chromosome-level genome assembly of the parasitoid wasp, Cotesia glomerata (Hymenoptera: Braconidae).</title>
        <authorList>
            <person name="Pinto B.J."/>
            <person name="Weis J.J."/>
            <person name="Gamble T."/>
            <person name="Ode P.J."/>
            <person name="Paul R."/>
            <person name="Zaspel J.M."/>
        </authorList>
    </citation>
    <scope>NUCLEOTIDE SEQUENCE [LARGE SCALE GENOMIC DNA]</scope>
    <source>
        <strain evidence="16">CgM1</strain>
    </source>
</reference>
<dbReference type="PIRSF" id="PIRSF000654">
    <property type="entry name" value="Integrin-linked_kinase"/>
    <property type="match status" value="1"/>
</dbReference>
<evidence type="ECO:0000256" key="11">
    <source>
        <dbReference type="PIRSR" id="PIRSR630616-3"/>
    </source>
</evidence>
<feature type="binding site" evidence="10">
    <location>
        <begin position="125"/>
        <end position="127"/>
    </location>
    <ligand>
        <name>ATP</name>
        <dbReference type="ChEBI" id="CHEBI:30616"/>
    </ligand>
</feature>
<dbReference type="PROSITE" id="PS50011">
    <property type="entry name" value="PROTEIN_KINASE_DOM"/>
    <property type="match status" value="1"/>
</dbReference>
<accession>A0AAV7HTV1</accession>
<evidence type="ECO:0000256" key="9">
    <source>
        <dbReference type="PIRSR" id="PIRSR630616-1"/>
    </source>
</evidence>
<evidence type="ECO:0000256" key="14">
    <source>
        <dbReference type="RuleBase" id="RU367134"/>
    </source>
</evidence>
<dbReference type="InterPro" id="IPR000719">
    <property type="entry name" value="Prot_kinase_dom"/>
</dbReference>
<dbReference type="InterPro" id="IPR017441">
    <property type="entry name" value="Protein_kinase_ATP_BS"/>
</dbReference>
<feature type="domain" description="Protein kinase" evidence="15">
    <location>
        <begin position="47"/>
        <end position="299"/>
    </location>
</feature>
<dbReference type="PANTHER" id="PTHR24350">
    <property type="entry name" value="SERINE/THREONINE-PROTEIN KINASE IAL-RELATED"/>
    <property type="match status" value="1"/>
</dbReference>
<comment type="catalytic activity">
    <reaction evidence="8 14">
        <text>L-seryl-[protein] + ATP = O-phospho-L-seryl-[protein] + ADP + H(+)</text>
        <dbReference type="Rhea" id="RHEA:17989"/>
        <dbReference type="Rhea" id="RHEA-COMP:9863"/>
        <dbReference type="Rhea" id="RHEA-COMP:11604"/>
        <dbReference type="ChEBI" id="CHEBI:15378"/>
        <dbReference type="ChEBI" id="CHEBI:29999"/>
        <dbReference type="ChEBI" id="CHEBI:30616"/>
        <dbReference type="ChEBI" id="CHEBI:83421"/>
        <dbReference type="ChEBI" id="CHEBI:456216"/>
        <dbReference type="EC" id="2.7.11.1"/>
    </reaction>
</comment>
<evidence type="ECO:0000256" key="2">
    <source>
        <dbReference type="ARBA" id="ARBA00022527"/>
    </source>
</evidence>
<comment type="catalytic activity">
    <reaction evidence="7 14">
        <text>L-threonyl-[protein] + ATP = O-phospho-L-threonyl-[protein] + ADP + H(+)</text>
        <dbReference type="Rhea" id="RHEA:46608"/>
        <dbReference type="Rhea" id="RHEA-COMP:11060"/>
        <dbReference type="Rhea" id="RHEA-COMP:11605"/>
        <dbReference type="ChEBI" id="CHEBI:15378"/>
        <dbReference type="ChEBI" id="CHEBI:30013"/>
        <dbReference type="ChEBI" id="CHEBI:30616"/>
        <dbReference type="ChEBI" id="CHEBI:61977"/>
        <dbReference type="ChEBI" id="CHEBI:456216"/>
        <dbReference type="EC" id="2.7.11.1"/>
    </reaction>
</comment>
<evidence type="ECO:0000256" key="13">
    <source>
        <dbReference type="RuleBase" id="RU000304"/>
    </source>
</evidence>
<keyword evidence="4 10" id="KW-0547">Nucleotide-binding</keyword>
<dbReference type="GO" id="GO:0005524">
    <property type="term" value="F:ATP binding"/>
    <property type="evidence" value="ECO:0007669"/>
    <property type="project" value="UniProtKB-UniRule"/>
</dbReference>
<dbReference type="EC" id="2.7.11.1" evidence="14"/>
<evidence type="ECO:0000256" key="3">
    <source>
        <dbReference type="ARBA" id="ARBA00022679"/>
    </source>
</evidence>
<evidence type="ECO:0000313" key="16">
    <source>
        <dbReference type="EMBL" id="KAH0548450.1"/>
    </source>
</evidence>
<keyword evidence="2 13" id="KW-0723">Serine/threonine-protein kinase</keyword>
<dbReference type="InterPro" id="IPR011009">
    <property type="entry name" value="Kinase-like_dom_sf"/>
</dbReference>
<evidence type="ECO:0000256" key="6">
    <source>
        <dbReference type="ARBA" id="ARBA00022840"/>
    </source>
</evidence>
<protein>
    <recommendedName>
        <fullName evidence="14">Aurora kinase</fullName>
        <ecNumber evidence="14">2.7.11.1</ecNumber>
    </recommendedName>
</protein>
<comment type="caution">
    <text evidence="16">The sequence shown here is derived from an EMBL/GenBank/DDBJ whole genome shotgun (WGS) entry which is preliminary data.</text>
</comment>
<feature type="cross-link" description="Glycyl lysine isopeptide (Lys-Gly) (interchain with G-Cter in SUMO2)" evidence="11">
    <location>
        <position position="174"/>
    </location>
</feature>
<feature type="active site" description="Proton acceptor" evidence="9">
    <location>
        <position position="172"/>
    </location>
</feature>